<protein>
    <submittedName>
        <fullName evidence="2">Uncharacterized protein</fullName>
    </submittedName>
</protein>
<dbReference type="RefSeq" id="WP_075856907.1">
    <property type="nucleotide sequence ID" value="NZ_FMAC01000019.1"/>
</dbReference>
<accession>A0A1C3WH05</accession>
<dbReference type="Proteomes" id="UP000186228">
    <property type="component" value="Unassembled WGS sequence"/>
</dbReference>
<keyword evidence="1" id="KW-0732">Signal</keyword>
<feature type="chain" id="PRO_5008685452" evidence="1">
    <location>
        <begin position="31"/>
        <end position="105"/>
    </location>
</feature>
<organism evidence="2 3">
    <name type="scientific">Rhizobium hainanense</name>
    <dbReference type="NCBI Taxonomy" id="52131"/>
    <lineage>
        <taxon>Bacteria</taxon>
        <taxon>Pseudomonadati</taxon>
        <taxon>Pseudomonadota</taxon>
        <taxon>Alphaproteobacteria</taxon>
        <taxon>Hyphomicrobiales</taxon>
        <taxon>Rhizobiaceae</taxon>
        <taxon>Rhizobium/Agrobacterium group</taxon>
        <taxon>Rhizobium</taxon>
    </lineage>
</organism>
<evidence type="ECO:0000313" key="3">
    <source>
        <dbReference type="Proteomes" id="UP000186228"/>
    </source>
</evidence>
<sequence>MRAVVGATRYWKTGCKALFLFVVSALPVMAQTTGNNQNAQNSASSFSYRRADLGSGYSTSSILKMPNNSSYFVTCNCDDRTLQDMTCPTQSYACTCVPHAYLMCQ</sequence>
<reference evidence="3" key="1">
    <citation type="submission" date="2016-08" db="EMBL/GenBank/DDBJ databases">
        <authorList>
            <person name="Varghese N."/>
            <person name="Submissions Spin"/>
        </authorList>
    </citation>
    <scope>NUCLEOTIDE SEQUENCE [LARGE SCALE GENOMIC DNA]</scope>
    <source>
        <strain evidence="3">CCBAU 57015</strain>
    </source>
</reference>
<evidence type="ECO:0000256" key="1">
    <source>
        <dbReference type="SAM" id="SignalP"/>
    </source>
</evidence>
<feature type="signal peptide" evidence="1">
    <location>
        <begin position="1"/>
        <end position="30"/>
    </location>
</feature>
<proteinExistence type="predicted"/>
<name>A0A1C3WH05_9HYPH</name>
<dbReference type="EMBL" id="FMAC01000019">
    <property type="protein sequence ID" value="SCB39279.1"/>
    <property type="molecule type" value="Genomic_DNA"/>
</dbReference>
<dbReference type="OrthoDB" id="8399750at2"/>
<gene>
    <name evidence="2" type="ORF">GA0061100_11912</name>
</gene>
<keyword evidence="3" id="KW-1185">Reference proteome</keyword>
<dbReference type="AlphaFoldDB" id="A0A1C3WH05"/>
<evidence type="ECO:0000313" key="2">
    <source>
        <dbReference type="EMBL" id="SCB39279.1"/>
    </source>
</evidence>